<name>A0A1L4D4V6_9BACT</name>
<evidence type="ECO:0000313" key="3">
    <source>
        <dbReference type="Proteomes" id="UP000184731"/>
    </source>
</evidence>
<feature type="coiled-coil region" evidence="1">
    <location>
        <begin position="30"/>
        <end position="57"/>
    </location>
</feature>
<dbReference type="KEGG" id="saqi:AXG55_14580"/>
<dbReference type="AlphaFoldDB" id="A0A1L4D4V6"/>
<keyword evidence="1" id="KW-0175">Coiled coil</keyword>
<evidence type="ECO:0000313" key="2">
    <source>
        <dbReference type="EMBL" id="APJ05245.1"/>
    </source>
</evidence>
<proteinExistence type="predicted"/>
<geneLocation type="plasmid" evidence="3">
    <name>pnonnen1</name>
</geneLocation>
<protein>
    <submittedName>
        <fullName evidence="2">Uncharacterized protein</fullName>
    </submittedName>
</protein>
<accession>A0A1L4D4V6</accession>
<sequence length="135" mass="16437">MGNFPYKNWLLHPPCSWMLLHLKMENEIKLINIDKRKKEYKEKVKEIKENYDLLIIKAQEDYEKEWNFLLSEGLAWVDDSKSPYKVYFEKKNEKKVLDILNFEYSFSSKGIEDTLLFSSIKKQYGLPHYNRMIRF</sequence>
<gene>
    <name evidence="2" type="ORF">AXG55_14580</name>
</gene>
<evidence type="ECO:0000256" key="1">
    <source>
        <dbReference type="SAM" id="Coils"/>
    </source>
</evidence>
<dbReference type="EMBL" id="CP017835">
    <property type="protein sequence ID" value="APJ05245.1"/>
    <property type="molecule type" value="Genomic_DNA"/>
</dbReference>
<organism evidence="2 3">
    <name type="scientific">Silvanigrella aquatica</name>
    <dbReference type="NCBI Taxonomy" id="1915309"/>
    <lineage>
        <taxon>Bacteria</taxon>
        <taxon>Pseudomonadati</taxon>
        <taxon>Bdellovibrionota</taxon>
        <taxon>Oligoflexia</taxon>
        <taxon>Silvanigrellales</taxon>
        <taxon>Silvanigrellaceae</taxon>
        <taxon>Silvanigrella</taxon>
    </lineage>
</organism>
<reference evidence="2 3" key="1">
    <citation type="submission" date="2016-10" db="EMBL/GenBank/DDBJ databases">
        <title>Silvanigrella aquatica sp. nov., isolated from a freshwater lake located in the Black Forest, Germany, description of Silvanigrellaceae fam. nov., Silvanigrellales ord. nov., reclassification of the order Bdellovibrionales in the class Oligoflexia, reclassification of the families Bacteriovoracaceae and Halobacteriovoraceae in the new order Bacteriovoracales ord. nov., and reclassification of the family Pseudobacteriovoracaceae in the order Oligoflexiales.</title>
        <authorList>
            <person name="Hahn M.W."/>
            <person name="Schmidt J."/>
            <person name="Koll U."/>
            <person name="Rohde M."/>
            <person name="Verbag S."/>
            <person name="Pitt A."/>
            <person name="Nakai R."/>
            <person name="Naganuma T."/>
            <person name="Lang E."/>
        </authorList>
    </citation>
    <scope>NUCLEOTIDE SEQUENCE [LARGE SCALE GENOMIC DNA]</scope>
    <source>
        <strain evidence="2 3">MWH-Nonnen-W8red</strain>
        <plasmid evidence="3">Plasmid pnonnen1</plasmid>
    </source>
</reference>
<dbReference type="Proteomes" id="UP000184731">
    <property type="component" value="Plasmid pnonnen1"/>
</dbReference>
<keyword evidence="3" id="KW-1185">Reference proteome</keyword>
<keyword evidence="2" id="KW-0614">Plasmid</keyword>